<evidence type="ECO:0008006" key="4">
    <source>
        <dbReference type="Google" id="ProtNLM"/>
    </source>
</evidence>
<keyword evidence="1" id="KW-0472">Membrane</keyword>
<organism evidence="2 3">
    <name type="scientific">Opisthorchis viverrini</name>
    <name type="common">Southeast Asian liver fluke</name>
    <dbReference type="NCBI Taxonomy" id="6198"/>
    <lineage>
        <taxon>Eukaryota</taxon>
        <taxon>Metazoa</taxon>
        <taxon>Spiralia</taxon>
        <taxon>Lophotrochozoa</taxon>
        <taxon>Platyhelminthes</taxon>
        <taxon>Trematoda</taxon>
        <taxon>Digenea</taxon>
        <taxon>Opisthorchiida</taxon>
        <taxon>Opisthorchiata</taxon>
        <taxon>Opisthorchiidae</taxon>
        <taxon>Opisthorchis</taxon>
    </lineage>
</organism>
<dbReference type="AlphaFoldDB" id="A0A074ZNF0"/>
<feature type="transmembrane region" description="Helical" evidence="1">
    <location>
        <begin position="58"/>
        <end position="75"/>
    </location>
</feature>
<dbReference type="STRING" id="6198.A0A074ZNF0"/>
<accession>A0A074ZNF0</accession>
<gene>
    <name evidence="2" type="ORF">T265_13502</name>
</gene>
<feature type="non-terminal residue" evidence="2">
    <location>
        <position position="111"/>
    </location>
</feature>
<dbReference type="Proteomes" id="UP000054324">
    <property type="component" value="Unassembled WGS sequence"/>
</dbReference>
<dbReference type="KEGG" id="ovi:T265_13502"/>
<keyword evidence="1" id="KW-1133">Transmembrane helix</keyword>
<dbReference type="InterPro" id="IPR001372">
    <property type="entry name" value="Dynein_light_chain_typ-1/2"/>
</dbReference>
<dbReference type="InterPro" id="IPR037177">
    <property type="entry name" value="DLC_sf"/>
</dbReference>
<reference evidence="2 3" key="1">
    <citation type="submission" date="2013-11" db="EMBL/GenBank/DDBJ databases">
        <title>Opisthorchis viverrini - life in the bile duct.</title>
        <authorList>
            <person name="Young N.D."/>
            <person name="Nagarajan N."/>
            <person name="Lin S.J."/>
            <person name="Korhonen P.K."/>
            <person name="Jex A.R."/>
            <person name="Hall R.S."/>
            <person name="Safavi-Hemami H."/>
            <person name="Kaewkong W."/>
            <person name="Bertrand D."/>
            <person name="Gao S."/>
            <person name="Seet Q."/>
            <person name="Wongkham S."/>
            <person name="Teh B.T."/>
            <person name="Wongkham C."/>
            <person name="Intapan P.M."/>
            <person name="Maleewong W."/>
            <person name="Yang X."/>
            <person name="Hu M."/>
            <person name="Wang Z."/>
            <person name="Hofmann A."/>
            <person name="Sternberg P.W."/>
            <person name="Tan P."/>
            <person name="Wang J."/>
            <person name="Gasser R.B."/>
        </authorList>
    </citation>
    <scope>NUCLEOTIDE SEQUENCE [LARGE SCALE GENOMIC DNA]</scope>
</reference>
<dbReference type="GeneID" id="20327669"/>
<protein>
    <recommendedName>
        <fullName evidence="4">Dynein light chain</fullName>
    </recommendedName>
</protein>
<dbReference type="GO" id="GO:0030286">
    <property type="term" value="C:dynein complex"/>
    <property type="evidence" value="ECO:0007669"/>
    <property type="project" value="InterPro"/>
</dbReference>
<keyword evidence="3" id="KW-1185">Reference proteome</keyword>
<sequence length="111" mass="12946">MSQAMQQEAIAVSTTALQEYNIEKDVAKYIKKEVELLFFYSDPDDSSMQRACRNYRRSLCLAYMSIFFVELLSLSCTARDFPMTFVLVTPTPLDVRIQMNYFGNCVEFNHR</sequence>
<keyword evidence="1" id="KW-0812">Transmembrane</keyword>
<dbReference type="Pfam" id="PF01221">
    <property type="entry name" value="Dynein_light"/>
    <property type="match status" value="1"/>
</dbReference>
<dbReference type="CTD" id="20327669"/>
<dbReference type="Gene3D" id="3.30.740.10">
    <property type="entry name" value="Protein Inhibitor Of Neuronal Nitric Oxide Synthase"/>
    <property type="match status" value="1"/>
</dbReference>
<dbReference type="SUPFAM" id="SSF54648">
    <property type="entry name" value="DLC"/>
    <property type="match status" value="1"/>
</dbReference>
<dbReference type="GO" id="GO:0007017">
    <property type="term" value="P:microtubule-based process"/>
    <property type="evidence" value="ECO:0007669"/>
    <property type="project" value="InterPro"/>
</dbReference>
<evidence type="ECO:0000313" key="2">
    <source>
        <dbReference type="EMBL" id="KER28923.1"/>
    </source>
</evidence>
<proteinExistence type="predicted"/>
<dbReference type="EMBL" id="KL596689">
    <property type="protein sequence ID" value="KER28923.1"/>
    <property type="molecule type" value="Genomic_DNA"/>
</dbReference>
<dbReference type="RefSeq" id="XP_009167381.1">
    <property type="nucleotide sequence ID" value="XM_009169117.1"/>
</dbReference>
<evidence type="ECO:0000256" key="1">
    <source>
        <dbReference type="SAM" id="Phobius"/>
    </source>
</evidence>
<evidence type="ECO:0000313" key="3">
    <source>
        <dbReference type="Proteomes" id="UP000054324"/>
    </source>
</evidence>
<dbReference type="OrthoDB" id="10033309at2759"/>
<name>A0A074ZNF0_OPIVI</name>